<dbReference type="InterPro" id="IPR042099">
    <property type="entry name" value="ANL_N_sf"/>
</dbReference>
<feature type="domain" description="AMP-dependent synthetase/ligase" evidence="1">
    <location>
        <begin position="39"/>
        <end position="399"/>
    </location>
</feature>
<proteinExistence type="predicted"/>
<dbReference type="PANTHER" id="PTHR43767:SF1">
    <property type="entry name" value="NONRIBOSOMAL PEPTIDE SYNTHASE PES1 (EUROFUNG)-RELATED"/>
    <property type="match status" value="1"/>
</dbReference>
<dbReference type="Proteomes" id="UP000759443">
    <property type="component" value="Unassembled WGS sequence"/>
</dbReference>
<protein>
    <submittedName>
        <fullName evidence="3">Long-chain acyl-CoA synthetase</fullName>
        <ecNumber evidence="3">6.2.1.3</ecNumber>
    </submittedName>
</protein>
<evidence type="ECO:0000313" key="4">
    <source>
        <dbReference type="Proteomes" id="UP000759443"/>
    </source>
</evidence>
<organism evidence="3 4">
    <name type="scientific">Rhizobium halophytocola</name>
    <dbReference type="NCBI Taxonomy" id="735519"/>
    <lineage>
        <taxon>Bacteria</taxon>
        <taxon>Pseudomonadati</taxon>
        <taxon>Pseudomonadota</taxon>
        <taxon>Alphaproteobacteria</taxon>
        <taxon>Hyphomicrobiales</taxon>
        <taxon>Rhizobiaceae</taxon>
        <taxon>Rhizobium/Agrobacterium group</taxon>
        <taxon>Rhizobium</taxon>
    </lineage>
</organism>
<dbReference type="InterPro" id="IPR025110">
    <property type="entry name" value="AMP-bd_C"/>
</dbReference>
<dbReference type="Gene3D" id="3.40.50.12780">
    <property type="entry name" value="N-terminal domain of ligase-like"/>
    <property type="match status" value="1"/>
</dbReference>
<dbReference type="Pfam" id="PF13193">
    <property type="entry name" value="AMP-binding_C"/>
    <property type="match status" value="1"/>
</dbReference>
<keyword evidence="3" id="KW-0436">Ligase</keyword>
<dbReference type="Pfam" id="PF00501">
    <property type="entry name" value="AMP-binding"/>
    <property type="match status" value="1"/>
</dbReference>
<dbReference type="NCBIfam" id="NF004837">
    <property type="entry name" value="PRK06187.1"/>
    <property type="match status" value="1"/>
</dbReference>
<dbReference type="GO" id="GO:0004467">
    <property type="term" value="F:long-chain fatty acid-CoA ligase activity"/>
    <property type="evidence" value="ECO:0007669"/>
    <property type="project" value="UniProtKB-EC"/>
</dbReference>
<dbReference type="SUPFAM" id="SSF56801">
    <property type="entry name" value="Acetyl-CoA synthetase-like"/>
    <property type="match status" value="1"/>
</dbReference>
<evidence type="ECO:0000259" key="1">
    <source>
        <dbReference type="Pfam" id="PF00501"/>
    </source>
</evidence>
<feature type="domain" description="AMP-binding enzyme C-terminal" evidence="2">
    <location>
        <begin position="450"/>
        <end position="525"/>
    </location>
</feature>
<evidence type="ECO:0000259" key="2">
    <source>
        <dbReference type="Pfam" id="PF13193"/>
    </source>
</evidence>
<dbReference type="InterPro" id="IPR000873">
    <property type="entry name" value="AMP-dep_synth/lig_dom"/>
</dbReference>
<evidence type="ECO:0000313" key="3">
    <source>
        <dbReference type="EMBL" id="MBP1851235.1"/>
    </source>
</evidence>
<dbReference type="Gene3D" id="3.30.300.30">
    <property type="match status" value="1"/>
</dbReference>
<dbReference type="EMBL" id="JAGGJU010000006">
    <property type="protein sequence ID" value="MBP1851235.1"/>
    <property type="molecule type" value="Genomic_DNA"/>
</dbReference>
<dbReference type="PANTHER" id="PTHR43767">
    <property type="entry name" value="LONG-CHAIN-FATTY-ACID--COA LIGASE"/>
    <property type="match status" value="1"/>
</dbReference>
<name>A0ABS4DZX4_9HYPH</name>
<gene>
    <name evidence="3" type="ORF">J2Z17_002678</name>
</gene>
<comment type="caution">
    <text evidence="3">The sequence shown here is derived from an EMBL/GenBank/DDBJ whole genome shotgun (WGS) entry which is preliminary data.</text>
</comment>
<dbReference type="CDD" id="cd17631">
    <property type="entry name" value="FACL_FadD13-like"/>
    <property type="match status" value="1"/>
</dbReference>
<keyword evidence="4" id="KW-1185">Reference proteome</keyword>
<reference evidence="3 4" key="1">
    <citation type="submission" date="2021-03" db="EMBL/GenBank/DDBJ databases">
        <title>Genomic Encyclopedia of Type Strains, Phase IV (KMG-IV): sequencing the most valuable type-strain genomes for metagenomic binning, comparative biology and taxonomic classification.</title>
        <authorList>
            <person name="Goeker M."/>
        </authorList>
    </citation>
    <scope>NUCLEOTIDE SEQUENCE [LARGE SCALE GENOMIC DNA]</scope>
    <source>
        <strain evidence="3 4">DSM 21600</strain>
    </source>
</reference>
<dbReference type="EC" id="6.2.1.3" evidence="3"/>
<accession>A0ABS4DZX4</accession>
<dbReference type="InterPro" id="IPR045851">
    <property type="entry name" value="AMP-bd_C_sf"/>
</dbReference>
<dbReference type="RefSeq" id="WP_209945720.1">
    <property type="nucleotide sequence ID" value="NZ_JAGGJU010000006.1"/>
</dbReference>
<sequence>MPVSSPSPTSPKSGVIEASAPFPADSAIQTLGDVVRYHGKHRPEALATWQEGRSTSYRELDARASRIAQALIAHGLGKGDRVVFVGKNSDSYYELLFGCAKAGVVLVPASWRLAVAELSYILNDCRAPIVFTDRFCADTVVQIGAIAQTVIAMDRAMDGWLTFADWRDAHPADDPKTTLVPDDIGLQLYTSGTAGRPKGAQISHANLNWACLGPHSLGEAWAQWADGDVSLVALPMSHISGTGWGYMGYYFGVLNVILSEFEPSAALAAIARHRVTKLLVVPAALRFMLAHPDVETTDFSSLRHLVYGASPIPLDLLRQAIKIVGCDFCQLYGLTETTGPIVTLPPEDHDPAGTPRMRSAGRPYPNVELRIRKAGGALATTREIGEIETRSPYNVRGYWNLPEATAAAWTTDGWLKTGDAGYIDEDGYVFIQDRISEMIVSGGENIYPAEVESAIFGHPDVADVAVIGVPDRKWGEAVKALVVLNPGRQIDAASIIAFARQNLAAFKAPKSVDFIDSLPRNPSGKIMRRVLRAPYWEGRDRQIN</sequence>
<dbReference type="InterPro" id="IPR050237">
    <property type="entry name" value="ATP-dep_AMP-bd_enzyme"/>
</dbReference>